<dbReference type="Gene3D" id="3.30.420.10">
    <property type="entry name" value="Ribonuclease H-like superfamily/Ribonuclease H"/>
    <property type="match status" value="1"/>
</dbReference>
<keyword evidence="3" id="KW-0695">RNA-directed DNA polymerase</keyword>
<evidence type="ECO:0000259" key="2">
    <source>
        <dbReference type="PROSITE" id="PS50879"/>
    </source>
</evidence>
<dbReference type="CDD" id="cd09276">
    <property type="entry name" value="Rnase_HI_RT_non_LTR"/>
    <property type="match status" value="1"/>
</dbReference>
<dbReference type="InterPro" id="IPR043502">
    <property type="entry name" value="DNA/RNA_pol_sf"/>
</dbReference>
<sequence length="1430" mass="159277">MPDSRRCLMRLVTHFNNLVKSKEYRGKTSITPVQFSYRTNGNCYISFSPATKIEEVELFCGALASCVGISGQFVILRAGKWTKLMISHVPVWRADPITGEERHEVNTKNDLMMLIQLFVPNDLLDEFPVQDVRFLRPLDYVCKTEPGGHETIVLSVEDKSEKAFNAYTSHGLNFGYRNCYIRKFMDKVRLSECMRCSSYECKKPGNCNKPFVCNLCGGSHRTEAHNQHCPICLAQKLTSIPGHICRCPPKCPACKKDHPFGDLECPTRGRYAPALANILCMEGFTGTRGPAPVHHSPAASGTSARTPRPLTTALGPINTKTSAPAPPDTSCEEDADMTAYPWWGPIGSLKNDLDSSKRFFGSTANPKWTCIAPPIDTQLPSNHPSTLVYIRKGRNISADVDPNSPACRHYYFIDITVNDFAFKLCPVYLHGKNLIALARELLQVPVLEYPTLICGDFNIQHPDLSEVPGANIKKSTLGNEFLNWIQSNDLSVHNDLTEVTRVSPNETSSSIIDYTLSNPLLDSYDVVSNWAISFPLSLCSDHGAISFDVTCPFSAAPSRSRTSIKISEENAERWTEEFECYMDSAGLPETVETTEDLENLAQHMLDAMSEATNCSMEAKTFTDKAKSDSKPLPELKSLSSHLWFCIKRAKRSFFDDIIQKAHQGEEASTTNSIWEINRWWRGCKVSNLPTLKRPDSSLATSNGQKAALLHSTFFPHVPCSPPATLLDTFPQRPQFSLPPILESEIADSLALCHNRSAPGAFGTNYLLLKWAFEARPALFTQLYNACIQLRFHPVCLRNALISPIPKPNRYDMASPKSYRPIALLETLSKLLEKIIAKRITAMAGRLNLIPPDQFGGKEKSSCLDAGLAFIHDVQSAHAQKRFASAALLDISGYYNNIDHNILVRITEKMGFPPDYSGWLASYLTDRKACFQINGEIGDFFDLANRGVPQGSPLSPVFSSLFTAPLLYRLRSEGMNIRAYIDDIMILTTATSQEGCVSNLIDDIHDLTDALGDLGLSAEMSKTELIHFARTSHCMTKNLPVRLGNRAEDIVHPSEWVRWLGFFLDRRLNFKTHIERLATRAKSMLGGMKMLGNTIRGNSKSLCKTLQTVQNMACRWATGSFRTAPTAVLEHVIALPPIHFRIRKLCVNYASKLRHVPANSQVNARLPPAFDSHCPDVAHPAPLSPINAIAAYTHPQAEFRTPYLMLPWEGIRHLPDRVSTITRVGRSDRAKEAYIRAIKDRIAIQDSDPKTVVLFTDGSSVVKNGIRHNGWGWVSFKLGRELANGGGSLGPRSTIYDAEAWALLIGLRNILPFVSRSGATRIAVFSDNAGLIQALLSRDPSGAPSPVDLAARTLFDFLTAHPLVSTDITWVPSHQKIFGNERADRIAKRASFFTPTPFFNCTTIYARHSAVTRLRLDWRKHWSRSSRVVPF</sequence>
<dbReference type="GO" id="GO:0003964">
    <property type="term" value="F:RNA-directed DNA polymerase activity"/>
    <property type="evidence" value="ECO:0007669"/>
    <property type="project" value="UniProtKB-KW"/>
</dbReference>
<dbReference type="InterPro" id="IPR000477">
    <property type="entry name" value="RT_dom"/>
</dbReference>
<accession>A0A5N5Q843</accession>
<proteinExistence type="predicted"/>
<dbReference type="OrthoDB" id="412006at2759"/>
<evidence type="ECO:0000313" key="3">
    <source>
        <dbReference type="EMBL" id="KAB5587912.1"/>
    </source>
</evidence>
<dbReference type="SUPFAM" id="SSF53098">
    <property type="entry name" value="Ribonuclease H-like"/>
    <property type="match status" value="1"/>
</dbReference>
<dbReference type="Proteomes" id="UP000383932">
    <property type="component" value="Unassembled WGS sequence"/>
</dbReference>
<evidence type="ECO:0000259" key="1">
    <source>
        <dbReference type="PROSITE" id="PS50878"/>
    </source>
</evidence>
<dbReference type="PANTHER" id="PTHR33481:SF1">
    <property type="entry name" value="ENDONUCLEASE_EXONUCLEASE_PHOSPHATASE DOMAIN-CONTAINING PROTEIN-RELATED"/>
    <property type="match status" value="1"/>
</dbReference>
<organism evidence="3 4">
    <name type="scientific">Ceratobasidium theobromae</name>
    <dbReference type="NCBI Taxonomy" id="1582974"/>
    <lineage>
        <taxon>Eukaryota</taxon>
        <taxon>Fungi</taxon>
        <taxon>Dikarya</taxon>
        <taxon>Basidiomycota</taxon>
        <taxon>Agaricomycotina</taxon>
        <taxon>Agaricomycetes</taxon>
        <taxon>Cantharellales</taxon>
        <taxon>Ceratobasidiaceae</taxon>
        <taxon>Ceratobasidium</taxon>
    </lineage>
</organism>
<dbReference type="InterPro" id="IPR012337">
    <property type="entry name" value="RNaseH-like_sf"/>
</dbReference>
<dbReference type="Pfam" id="PF00078">
    <property type="entry name" value="RVT_1"/>
    <property type="match status" value="1"/>
</dbReference>
<dbReference type="PROSITE" id="PS50878">
    <property type="entry name" value="RT_POL"/>
    <property type="match status" value="1"/>
</dbReference>
<feature type="domain" description="RNase H type-1" evidence="2">
    <location>
        <begin position="1247"/>
        <end position="1391"/>
    </location>
</feature>
<dbReference type="InterPro" id="IPR036691">
    <property type="entry name" value="Endo/exonu/phosph_ase_sf"/>
</dbReference>
<dbReference type="CDD" id="cd01650">
    <property type="entry name" value="RT_nLTR_like"/>
    <property type="match status" value="1"/>
</dbReference>
<dbReference type="InterPro" id="IPR036397">
    <property type="entry name" value="RNaseH_sf"/>
</dbReference>
<dbReference type="SUPFAM" id="SSF56672">
    <property type="entry name" value="DNA/RNA polymerases"/>
    <property type="match status" value="1"/>
</dbReference>
<reference evidence="3 4" key="1">
    <citation type="journal article" date="2019" name="Fungal Biol. Biotechnol.">
        <title>Draft genome sequence of fastidious pathogen Ceratobasidium theobromae, which causes vascular-streak dieback in Theobroma cacao.</title>
        <authorList>
            <person name="Ali S.S."/>
            <person name="Asman A."/>
            <person name="Shao J."/>
            <person name="Firmansyah A.P."/>
            <person name="Susilo A.W."/>
            <person name="Rosmana A."/>
            <person name="McMahon P."/>
            <person name="Junaid M."/>
            <person name="Guest D."/>
            <person name="Kheng T.Y."/>
            <person name="Meinhardt L.W."/>
            <person name="Bailey B.A."/>
        </authorList>
    </citation>
    <scope>NUCLEOTIDE SEQUENCE [LARGE SCALE GENOMIC DNA]</scope>
    <source>
        <strain evidence="3 4">CT2</strain>
    </source>
</reference>
<dbReference type="Pfam" id="PF14529">
    <property type="entry name" value="Exo_endo_phos_2"/>
    <property type="match status" value="1"/>
</dbReference>
<evidence type="ECO:0000313" key="4">
    <source>
        <dbReference type="Proteomes" id="UP000383932"/>
    </source>
</evidence>
<dbReference type="InterPro" id="IPR002156">
    <property type="entry name" value="RNaseH_domain"/>
</dbReference>
<name>A0A5N5Q843_9AGAM</name>
<protein>
    <submittedName>
        <fullName evidence="3">Reverse transcriptase from mobile element jockey protein</fullName>
    </submittedName>
</protein>
<dbReference type="Gene3D" id="3.60.10.10">
    <property type="entry name" value="Endonuclease/exonuclease/phosphatase"/>
    <property type="match status" value="1"/>
</dbReference>
<dbReference type="GO" id="GO:0003676">
    <property type="term" value="F:nucleic acid binding"/>
    <property type="evidence" value="ECO:0007669"/>
    <property type="project" value="InterPro"/>
</dbReference>
<keyword evidence="3" id="KW-0548">Nucleotidyltransferase</keyword>
<keyword evidence="3" id="KW-0808">Transferase</keyword>
<dbReference type="GO" id="GO:0004523">
    <property type="term" value="F:RNA-DNA hybrid ribonuclease activity"/>
    <property type="evidence" value="ECO:0007669"/>
    <property type="project" value="InterPro"/>
</dbReference>
<feature type="domain" description="Reverse transcriptase" evidence="1">
    <location>
        <begin position="785"/>
        <end position="1063"/>
    </location>
</feature>
<dbReference type="EMBL" id="SSOP01000685">
    <property type="protein sequence ID" value="KAB5587912.1"/>
    <property type="molecule type" value="Genomic_DNA"/>
</dbReference>
<keyword evidence="4" id="KW-1185">Reference proteome</keyword>
<dbReference type="SUPFAM" id="SSF56219">
    <property type="entry name" value="DNase I-like"/>
    <property type="match status" value="1"/>
</dbReference>
<gene>
    <name evidence="3" type="ORF">CTheo_8646</name>
</gene>
<dbReference type="PANTHER" id="PTHR33481">
    <property type="entry name" value="REVERSE TRANSCRIPTASE"/>
    <property type="match status" value="1"/>
</dbReference>
<dbReference type="PROSITE" id="PS50879">
    <property type="entry name" value="RNASE_H_1"/>
    <property type="match status" value="1"/>
</dbReference>
<comment type="caution">
    <text evidence="3">The sequence shown here is derived from an EMBL/GenBank/DDBJ whole genome shotgun (WGS) entry which is preliminary data.</text>
</comment>
<dbReference type="InterPro" id="IPR005135">
    <property type="entry name" value="Endo/exonuclease/phosphatase"/>
</dbReference>